<reference evidence="2 3" key="1">
    <citation type="journal article" date="2016" name="Sci. Rep.">
        <title>Metabolic traits of an uncultured archaeal lineage -MSBL1- from brine pools of the Red Sea.</title>
        <authorList>
            <person name="Mwirichia R."/>
            <person name="Alam I."/>
            <person name="Rashid M."/>
            <person name="Vinu M."/>
            <person name="Ba-Alawi W."/>
            <person name="Anthony Kamau A."/>
            <person name="Kamanda Ngugi D."/>
            <person name="Goker M."/>
            <person name="Klenk H.P."/>
            <person name="Bajic V."/>
            <person name="Stingl U."/>
        </authorList>
    </citation>
    <scope>NUCLEOTIDE SEQUENCE [LARGE SCALE GENOMIC DNA]</scope>
    <source>
        <strain evidence="2">SCGC-AAA259M10</strain>
    </source>
</reference>
<sequence>MEKRYEELKRKSYRVGELSPGAIQTKWLTCGNPNCKCKRGEKHGPYYYLAYRDREAGRTTTVYIPEEKVPELKERIENFGELKEDLWELVEIENEMRKGR</sequence>
<evidence type="ECO:0000313" key="3">
    <source>
        <dbReference type="Proteomes" id="UP000070341"/>
    </source>
</evidence>
<dbReference type="Pfam" id="PF20586">
    <property type="entry name" value="DUF6788"/>
    <property type="match status" value="1"/>
</dbReference>
<evidence type="ECO:0000259" key="1">
    <source>
        <dbReference type="Pfam" id="PF20586"/>
    </source>
</evidence>
<comment type="caution">
    <text evidence="2">The sequence shown here is derived from an EMBL/GenBank/DDBJ whole genome shotgun (WGS) entry which is preliminary data.</text>
</comment>
<feature type="domain" description="DUF6788" evidence="1">
    <location>
        <begin position="5"/>
        <end position="74"/>
    </location>
</feature>
<name>A0A133UVH9_9EURY</name>
<dbReference type="AlphaFoldDB" id="A0A133UVH9"/>
<gene>
    <name evidence="2" type="ORF">AKJ40_04890</name>
</gene>
<organism evidence="2 3">
    <name type="scientific">candidate division MSBL1 archaeon SCGC-AAA259M10</name>
    <dbReference type="NCBI Taxonomy" id="1698270"/>
    <lineage>
        <taxon>Archaea</taxon>
        <taxon>Methanobacteriati</taxon>
        <taxon>Methanobacteriota</taxon>
        <taxon>candidate division MSBL1</taxon>
    </lineage>
</organism>
<protein>
    <recommendedName>
        <fullName evidence="1">DUF6788 domain-containing protein</fullName>
    </recommendedName>
</protein>
<dbReference type="EMBL" id="LHXU01000118">
    <property type="protein sequence ID" value="KXA98213.1"/>
    <property type="molecule type" value="Genomic_DNA"/>
</dbReference>
<proteinExistence type="predicted"/>
<dbReference type="InterPro" id="IPR046738">
    <property type="entry name" value="DUF6788"/>
</dbReference>
<keyword evidence="3" id="KW-1185">Reference proteome</keyword>
<evidence type="ECO:0000313" key="2">
    <source>
        <dbReference type="EMBL" id="KXA98213.1"/>
    </source>
</evidence>
<accession>A0A133UVH9</accession>
<dbReference type="Proteomes" id="UP000070341">
    <property type="component" value="Unassembled WGS sequence"/>
</dbReference>